<accession>A0ABT8DTN3</accession>
<dbReference type="RefSeq" id="WP_290359958.1">
    <property type="nucleotide sequence ID" value="NZ_JAUHHC010000004.1"/>
</dbReference>
<feature type="domain" description="NADH:ubiquinone oxidoreductase 30kDa subunit" evidence="8">
    <location>
        <begin position="32"/>
        <end position="161"/>
    </location>
</feature>
<comment type="similarity">
    <text evidence="1 5 6">Belongs to the complex I 30 kDa subunit family.</text>
</comment>
<proteinExistence type="inferred from homology"/>
<protein>
    <recommendedName>
        <fullName evidence="5">NADH-quinone oxidoreductase subunit C</fullName>
        <ecNumber evidence="5">7.1.1.-</ecNumber>
    </recommendedName>
    <alternativeName>
        <fullName evidence="5">NADH dehydrogenase I subunit C</fullName>
    </alternativeName>
    <alternativeName>
        <fullName evidence="5">NDH-1 subunit C</fullName>
    </alternativeName>
</protein>
<evidence type="ECO:0000313" key="10">
    <source>
        <dbReference type="Proteomes" id="UP001228044"/>
    </source>
</evidence>
<evidence type="ECO:0000256" key="1">
    <source>
        <dbReference type="ARBA" id="ARBA00007569"/>
    </source>
</evidence>
<dbReference type="EMBL" id="JAUHHC010000004">
    <property type="protein sequence ID" value="MDN3921641.1"/>
    <property type="molecule type" value="Genomic_DNA"/>
</dbReference>
<keyword evidence="5 6" id="KW-1278">Translocase</keyword>
<keyword evidence="5" id="KW-0472">Membrane</keyword>
<evidence type="ECO:0000256" key="3">
    <source>
        <dbReference type="ARBA" id="ARBA00022719"/>
    </source>
</evidence>
<dbReference type="InterPro" id="IPR037232">
    <property type="entry name" value="NADH_quin_OxRdtase_su_C/D-like"/>
</dbReference>
<dbReference type="Proteomes" id="UP001228044">
    <property type="component" value="Unassembled WGS sequence"/>
</dbReference>
<gene>
    <name evidence="5" type="primary">nuoC</name>
    <name evidence="9" type="ORF">QWJ38_15205</name>
</gene>
<dbReference type="PANTHER" id="PTHR10884">
    <property type="entry name" value="NADH DEHYDROGENASE UBIQUINONE IRON-SULFUR PROTEIN 3"/>
    <property type="match status" value="1"/>
</dbReference>
<dbReference type="InterPro" id="IPR010218">
    <property type="entry name" value="NADH_DH_suC"/>
</dbReference>
<dbReference type="NCBIfam" id="NF004730">
    <property type="entry name" value="PRK06074.1-1"/>
    <property type="match status" value="1"/>
</dbReference>
<comment type="catalytic activity">
    <reaction evidence="5 7">
        <text>a quinone + NADH + 5 H(+)(in) = a quinol + NAD(+) + 4 H(+)(out)</text>
        <dbReference type="Rhea" id="RHEA:57888"/>
        <dbReference type="ChEBI" id="CHEBI:15378"/>
        <dbReference type="ChEBI" id="CHEBI:24646"/>
        <dbReference type="ChEBI" id="CHEBI:57540"/>
        <dbReference type="ChEBI" id="CHEBI:57945"/>
        <dbReference type="ChEBI" id="CHEBI:132124"/>
    </reaction>
</comment>
<evidence type="ECO:0000259" key="8">
    <source>
        <dbReference type="Pfam" id="PF00329"/>
    </source>
</evidence>
<comment type="function">
    <text evidence="5">NDH-1 shuttles electrons from NADH, via FMN and iron-sulfur (Fe-S) centers, to quinones in the respiratory chain. The immediate electron acceptor for the enzyme in this species is believed to be ubiquinone. Couples the redox reaction to proton translocation (for every two electrons transferred, four hydrogen ions are translocated across the cytoplasmic membrane), and thus conserves the redox energy in a proton gradient.</text>
</comment>
<comment type="subunit">
    <text evidence="5">NDH-1 is composed of 14 different subunits. Subunits NuoB, C, D, E, F, and G constitute the peripheral sector of the complex.</text>
</comment>
<dbReference type="NCBIfam" id="TIGR01961">
    <property type="entry name" value="NuoC_fam"/>
    <property type="match status" value="1"/>
</dbReference>
<dbReference type="HAMAP" id="MF_01357">
    <property type="entry name" value="NDH1_NuoC"/>
    <property type="match status" value="1"/>
</dbReference>
<dbReference type="PANTHER" id="PTHR10884:SF14">
    <property type="entry name" value="NADH DEHYDROGENASE [UBIQUINONE] IRON-SULFUR PROTEIN 3, MITOCHONDRIAL"/>
    <property type="match status" value="1"/>
</dbReference>
<dbReference type="Pfam" id="PF00329">
    <property type="entry name" value="Complex1_30kDa"/>
    <property type="match status" value="1"/>
</dbReference>
<keyword evidence="3 5" id="KW-0874">Quinone</keyword>
<keyword evidence="10" id="KW-1185">Reference proteome</keyword>
<dbReference type="SUPFAM" id="SSF143243">
    <property type="entry name" value="Nqo5-like"/>
    <property type="match status" value="1"/>
</dbReference>
<dbReference type="Gene3D" id="3.30.460.80">
    <property type="entry name" value="NADH:ubiquinone oxidoreductase, 30kDa subunit"/>
    <property type="match status" value="1"/>
</dbReference>
<dbReference type="InterPro" id="IPR001268">
    <property type="entry name" value="NADH_UbQ_OxRdtase_30kDa_su"/>
</dbReference>
<keyword evidence="2 5" id="KW-0813">Transport</keyword>
<dbReference type="InterPro" id="IPR020396">
    <property type="entry name" value="NADH_UbQ_OxRdtase_CS"/>
</dbReference>
<name>A0ABT8DTN3_9BURK</name>
<evidence type="ECO:0000313" key="9">
    <source>
        <dbReference type="EMBL" id="MDN3921641.1"/>
    </source>
</evidence>
<comment type="subcellular location">
    <subcellularLocation>
        <location evidence="5">Cell membrane</location>
        <topology evidence="5">Peripheral membrane protein</topology>
        <orientation evidence="5">Cytoplasmic side</orientation>
    </subcellularLocation>
</comment>
<reference evidence="9 10" key="1">
    <citation type="submission" date="2023-06" db="EMBL/GenBank/DDBJ databases">
        <title>Pelomonas sp. PFR6 16S ribosomal RNA gene Genome sequencing and assembly.</title>
        <authorList>
            <person name="Woo H."/>
        </authorList>
    </citation>
    <scope>NUCLEOTIDE SEQUENCE [LARGE SCALE GENOMIC DNA]</scope>
    <source>
        <strain evidence="9 10">PFR6</strain>
    </source>
</reference>
<sequence length="198" mass="22595">MSSKLDTLKTALEAALGEQIQNLKHELGEITITVKASDYLAAAKTLRDHAELKFEQLIDLCGVDYSDYGMGGYEGPRYAVVSHLLSVSKNWRLRLKVFCPDDDLPLVAALTPVWNSANWFEREAFDLYGILFEGHEDLRRILTDYGFIGHPMRKDFPTSGHVEMRYDAEQKRVVYEPVSIEPREITPRVIREENYGGI</sequence>
<evidence type="ECO:0000256" key="2">
    <source>
        <dbReference type="ARBA" id="ARBA00022448"/>
    </source>
</evidence>
<keyword evidence="9" id="KW-0560">Oxidoreductase</keyword>
<keyword evidence="5 6" id="KW-0520">NAD</keyword>
<dbReference type="EC" id="7.1.1.-" evidence="5"/>
<keyword evidence="4 5" id="KW-0830">Ubiquinone</keyword>
<keyword evidence="5" id="KW-1003">Cell membrane</keyword>
<organism evidence="9 10">
    <name type="scientific">Roseateles violae</name>
    <dbReference type="NCBI Taxonomy" id="3058042"/>
    <lineage>
        <taxon>Bacteria</taxon>
        <taxon>Pseudomonadati</taxon>
        <taxon>Pseudomonadota</taxon>
        <taxon>Betaproteobacteria</taxon>
        <taxon>Burkholderiales</taxon>
        <taxon>Sphaerotilaceae</taxon>
        <taxon>Roseateles</taxon>
    </lineage>
</organism>
<evidence type="ECO:0000256" key="7">
    <source>
        <dbReference type="RuleBase" id="RU003582"/>
    </source>
</evidence>
<dbReference type="GO" id="GO:0050136">
    <property type="term" value="F:NADH dehydrogenase (quinone) (non-electrogenic) activity"/>
    <property type="evidence" value="ECO:0007669"/>
    <property type="project" value="UniProtKB-EC"/>
</dbReference>
<dbReference type="PROSITE" id="PS00542">
    <property type="entry name" value="COMPLEX1_30K"/>
    <property type="match status" value="1"/>
</dbReference>
<evidence type="ECO:0000256" key="4">
    <source>
        <dbReference type="ARBA" id="ARBA00023075"/>
    </source>
</evidence>
<evidence type="ECO:0000256" key="5">
    <source>
        <dbReference type="HAMAP-Rule" id="MF_01357"/>
    </source>
</evidence>
<evidence type="ECO:0000256" key="6">
    <source>
        <dbReference type="RuleBase" id="RU003456"/>
    </source>
</evidence>
<comment type="caution">
    <text evidence="9">The sequence shown here is derived from an EMBL/GenBank/DDBJ whole genome shotgun (WGS) entry which is preliminary data.</text>
</comment>